<dbReference type="SUPFAM" id="SSF50993">
    <property type="entry name" value="Peptidase/esterase 'gauge' domain"/>
    <property type="match status" value="1"/>
</dbReference>
<evidence type="ECO:0000313" key="2">
    <source>
        <dbReference type="EMBL" id="CAK7942025.1"/>
    </source>
</evidence>
<protein>
    <recommendedName>
        <fullName evidence="1">Peptidase S9A N-terminal domain-containing protein</fullName>
    </recommendedName>
</protein>
<evidence type="ECO:0000313" key="3">
    <source>
        <dbReference type="Proteomes" id="UP001162060"/>
    </source>
</evidence>
<feature type="domain" description="Peptidase S9A N-terminal" evidence="1">
    <location>
        <begin position="37"/>
        <end position="136"/>
    </location>
</feature>
<dbReference type="GO" id="GO:0004252">
    <property type="term" value="F:serine-type endopeptidase activity"/>
    <property type="evidence" value="ECO:0007669"/>
    <property type="project" value="InterPro"/>
</dbReference>
<dbReference type="Gene3D" id="3.40.50.1820">
    <property type="entry name" value="alpha/beta hydrolase"/>
    <property type="match status" value="1"/>
</dbReference>
<dbReference type="Proteomes" id="UP001162060">
    <property type="component" value="Unassembled WGS sequence"/>
</dbReference>
<dbReference type="EMBL" id="CAKLBY020000267">
    <property type="protein sequence ID" value="CAK7942025.1"/>
    <property type="molecule type" value="Genomic_DNA"/>
</dbReference>
<dbReference type="InterPro" id="IPR029058">
    <property type="entry name" value="AB_hydrolase_fold"/>
</dbReference>
<dbReference type="AlphaFoldDB" id="A0AAV1V5E8"/>
<name>A0AAV1V5E8_9STRA</name>
<evidence type="ECO:0000259" key="1">
    <source>
        <dbReference type="Pfam" id="PF02897"/>
    </source>
</evidence>
<sequence>MRIQRLAACLHRRAVRRFHVSRVTNQRLECFADVDSSWEWLKNPTNARLQRFLKLERTYLANQLAKPKFRKVERMFNLELRNRLLRENYSVPECIGKFEYYMRQAPRDNFPVYYRRCRDATKTSTKGAEQVVLNQNVEPLLNYEFHIFAV</sequence>
<comment type="caution">
    <text evidence="2">The sequence shown here is derived from an EMBL/GenBank/DDBJ whole genome shotgun (WGS) entry which is preliminary data.</text>
</comment>
<reference evidence="2" key="1">
    <citation type="submission" date="2024-01" db="EMBL/GenBank/DDBJ databases">
        <authorList>
            <person name="Webb A."/>
        </authorList>
    </citation>
    <scope>NUCLEOTIDE SEQUENCE</scope>
    <source>
        <strain evidence="2">Pm1</strain>
    </source>
</reference>
<organism evidence="2 3">
    <name type="scientific">Peronospora matthiolae</name>
    <dbReference type="NCBI Taxonomy" id="2874970"/>
    <lineage>
        <taxon>Eukaryota</taxon>
        <taxon>Sar</taxon>
        <taxon>Stramenopiles</taxon>
        <taxon>Oomycota</taxon>
        <taxon>Peronosporomycetes</taxon>
        <taxon>Peronosporales</taxon>
        <taxon>Peronosporaceae</taxon>
        <taxon>Peronospora</taxon>
    </lineage>
</organism>
<dbReference type="Gene3D" id="2.130.10.120">
    <property type="entry name" value="Prolyl oligopeptidase, N-terminal domain"/>
    <property type="match status" value="1"/>
</dbReference>
<accession>A0AAV1V5E8</accession>
<gene>
    <name evidence="2" type="ORF">PM001_LOCUS27175</name>
</gene>
<proteinExistence type="predicted"/>
<dbReference type="Pfam" id="PF02897">
    <property type="entry name" value="Peptidase_S9_N"/>
    <property type="match status" value="1"/>
</dbReference>
<dbReference type="InterPro" id="IPR023302">
    <property type="entry name" value="Pept_S9A_N"/>
</dbReference>